<dbReference type="KEGG" id="bmei:Spa11_07960"/>
<dbReference type="RefSeq" id="WP_145108194.1">
    <property type="nucleotide sequence ID" value="NZ_CP036349.1"/>
</dbReference>
<dbReference type="Gene3D" id="3.40.190.10">
    <property type="entry name" value="Periplasmic binding protein-like II"/>
    <property type="match status" value="2"/>
</dbReference>
<dbReference type="Proteomes" id="UP000316426">
    <property type="component" value="Chromosome"/>
</dbReference>
<evidence type="ECO:0000256" key="1">
    <source>
        <dbReference type="ARBA" id="ARBA00009437"/>
    </source>
</evidence>
<dbReference type="PROSITE" id="PS50931">
    <property type="entry name" value="HTH_LYSR"/>
    <property type="match status" value="1"/>
</dbReference>
<dbReference type="SUPFAM" id="SSF53850">
    <property type="entry name" value="Periplasmic binding protein-like II"/>
    <property type="match status" value="1"/>
</dbReference>
<evidence type="ECO:0000256" key="3">
    <source>
        <dbReference type="ARBA" id="ARBA00023125"/>
    </source>
</evidence>
<sequence>MDTEQLRQFLAVARMANITRAADALGISQPALSRSIQRLEEEFGLPLLERKTRSVELTDAGALVERRAEMILGILDDTKAQITDDGRSGRLRLGAIPTIAPYFLPDFLRSFRDKFPAVEIVIQEDTTDNLLTRCKLGEIDLALLALPIAAKYVDTEELFKEELLLATPLDHPLATKKRVTLADVEPYPFVLLGEAHCLTNNIVSFCQQKSFQPVAVEQTSQLATVQELVSLGHGVSMIPAMAWRCDTAPSRVYRSFDGAKPQRTIAMAWNPYRFESRLLVTMREQLRQHCRQITESSPVSRRR</sequence>
<feature type="domain" description="HTH lysR-type" evidence="5">
    <location>
        <begin position="1"/>
        <end position="58"/>
    </location>
</feature>
<dbReference type="Gene3D" id="1.10.10.10">
    <property type="entry name" value="Winged helix-like DNA-binding domain superfamily/Winged helix DNA-binding domain"/>
    <property type="match status" value="1"/>
</dbReference>
<accession>A0A518K493</accession>
<dbReference type="GO" id="GO:0032993">
    <property type="term" value="C:protein-DNA complex"/>
    <property type="evidence" value="ECO:0007669"/>
    <property type="project" value="TreeGrafter"/>
</dbReference>
<keyword evidence="4" id="KW-0804">Transcription</keyword>
<evidence type="ECO:0000256" key="2">
    <source>
        <dbReference type="ARBA" id="ARBA00023015"/>
    </source>
</evidence>
<keyword evidence="2" id="KW-0805">Transcription regulation</keyword>
<dbReference type="InterPro" id="IPR036388">
    <property type="entry name" value="WH-like_DNA-bd_sf"/>
</dbReference>
<evidence type="ECO:0000259" key="5">
    <source>
        <dbReference type="PROSITE" id="PS50931"/>
    </source>
</evidence>
<gene>
    <name evidence="6" type="primary">oxyR</name>
    <name evidence="6" type="ORF">Spa11_07960</name>
</gene>
<evidence type="ECO:0000256" key="4">
    <source>
        <dbReference type="ARBA" id="ARBA00023163"/>
    </source>
</evidence>
<dbReference type="Pfam" id="PF03466">
    <property type="entry name" value="LysR_substrate"/>
    <property type="match status" value="1"/>
</dbReference>
<dbReference type="InterPro" id="IPR036390">
    <property type="entry name" value="WH_DNA-bd_sf"/>
</dbReference>
<evidence type="ECO:0000313" key="7">
    <source>
        <dbReference type="Proteomes" id="UP000316426"/>
    </source>
</evidence>
<dbReference type="AlphaFoldDB" id="A0A518K493"/>
<dbReference type="GO" id="GO:0003677">
    <property type="term" value="F:DNA binding"/>
    <property type="evidence" value="ECO:0007669"/>
    <property type="project" value="UniProtKB-KW"/>
</dbReference>
<dbReference type="PANTHER" id="PTHR30346:SF0">
    <property type="entry name" value="HCA OPERON TRANSCRIPTIONAL ACTIVATOR HCAR"/>
    <property type="match status" value="1"/>
</dbReference>
<dbReference type="PRINTS" id="PR00039">
    <property type="entry name" value="HTHLYSR"/>
</dbReference>
<protein>
    <submittedName>
        <fullName evidence="6">Hydrogen peroxide-inducible genes activator</fullName>
    </submittedName>
</protein>
<dbReference type="InterPro" id="IPR000847">
    <property type="entry name" value="LysR_HTH_N"/>
</dbReference>
<keyword evidence="7" id="KW-1185">Reference proteome</keyword>
<dbReference type="EMBL" id="CP036349">
    <property type="protein sequence ID" value="QDV72616.1"/>
    <property type="molecule type" value="Genomic_DNA"/>
</dbReference>
<keyword evidence="3" id="KW-0238">DNA-binding</keyword>
<organism evidence="6 7">
    <name type="scientific">Botrimarina mediterranea</name>
    <dbReference type="NCBI Taxonomy" id="2528022"/>
    <lineage>
        <taxon>Bacteria</taxon>
        <taxon>Pseudomonadati</taxon>
        <taxon>Planctomycetota</taxon>
        <taxon>Planctomycetia</taxon>
        <taxon>Pirellulales</taxon>
        <taxon>Lacipirellulaceae</taxon>
        <taxon>Botrimarina</taxon>
    </lineage>
</organism>
<evidence type="ECO:0000313" key="6">
    <source>
        <dbReference type="EMBL" id="QDV72616.1"/>
    </source>
</evidence>
<dbReference type="InterPro" id="IPR005119">
    <property type="entry name" value="LysR_subst-bd"/>
</dbReference>
<dbReference type="GO" id="GO:0003700">
    <property type="term" value="F:DNA-binding transcription factor activity"/>
    <property type="evidence" value="ECO:0007669"/>
    <property type="project" value="InterPro"/>
</dbReference>
<comment type="similarity">
    <text evidence="1">Belongs to the LysR transcriptional regulatory family.</text>
</comment>
<proteinExistence type="inferred from homology"/>
<name>A0A518K493_9BACT</name>
<reference evidence="6 7" key="1">
    <citation type="submission" date="2019-02" db="EMBL/GenBank/DDBJ databases">
        <title>Deep-cultivation of Planctomycetes and their phenomic and genomic characterization uncovers novel biology.</title>
        <authorList>
            <person name="Wiegand S."/>
            <person name="Jogler M."/>
            <person name="Boedeker C."/>
            <person name="Pinto D."/>
            <person name="Vollmers J."/>
            <person name="Rivas-Marin E."/>
            <person name="Kohn T."/>
            <person name="Peeters S.H."/>
            <person name="Heuer A."/>
            <person name="Rast P."/>
            <person name="Oberbeckmann S."/>
            <person name="Bunk B."/>
            <person name="Jeske O."/>
            <person name="Meyerdierks A."/>
            <person name="Storesund J.E."/>
            <person name="Kallscheuer N."/>
            <person name="Luecker S."/>
            <person name="Lage O.M."/>
            <person name="Pohl T."/>
            <person name="Merkel B.J."/>
            <person name="Hornburger P."/>
            <person name="Mueller R.-W."/>
            <person name="Bruemmer F."/>
            <person name="Labrenz M."/>
            <person name="Spormann A.M."/>
            <person name="Op den Camp H."/>
            <person name="Overmann J."/>
            <person name="Amann R."/>
            <person name="Jetten M.S.M."/>
            <person name="Mascher T."/>
            <person name="Medema M.H."/>
            <person name="Devos D.P."/>
            <person name="Kaster A.-K."/>
            <person name="Ovreas L."/>
            <person name="Rohde M."/>
            <person name="Galperin M.Y."/>
            <person name="Jogler C."/>
        </authorList>
    </citation>
    <scope>NUCLEOTIDE SEQUENCE [LARGE SCALE GENOMIC DNA]</scope>
    <source>
        <strain evidence="6 7">Spa11</strain>
    </source>
</reference>
<dbReference type="PANTHER" id="PTHR30346">
    <property type="entry name" value="TRANSCRIPTIONAL DUAL REGULATOR HCAR-RELATED"/>
    <property type="match status" value="1"/>
</dbReference>
<dbReference type="SUPFAM" id="SSF46785">
    <property type="entry name" value="Winged helix' DNA-binding domain"/>
    <property type="match status" value="1"/>
</dbReference>
<dbReference type="FunFam" id="1.10.10.10:FF:000001">
    <property type="entry name" value="LysR family transcriptional regulator"/>
    <property type="match status" value="1"/>
</dbReference>
<dbReference type="Pfam" id="PF00126">
    <property type="entry name" value="HTH_1"/>
    <property type="match status" value="1"/>
</dbReference>